<feature type="chain" id="PRO_5021748919" description="DUF305 domain-containing protein" evidence="1">
    <location>
        <begin position="26"/>
        <end position="126"/>
    </location>
</feature>
<dbReference type="PANTHER" id="PTHR36933">
    <property type="entry name" value="SLL0788 PROTEIN"/>
    <property type="match status" value="1"/>
</dbReference>
<dbReference type="PANTHER" id="PTHR36933:SF1">
    <property type="entry name" value="SLL0788 PROTEIN"/>
    <property type="match status" value="1"/>
</dbReference>
<evidence type="ECO:0000313" key="4">
    <source>
        <dbReference type="Proteomes" id="UP000321523"/>
    </source>
</evidence>
<accession>A0A512DUT1</accession>
<proteinExistence type="predicted"/>
<feature type="domain" description="DUF305" evidence="2">
    <location>
        <begin position="27"/>
        <end position="121"/>
    </location>
</feature>
<evidence type="ECO:0000256" key="1">
    <source>
        <dbReference type="SAM" id="SignalP"/>
    </source>
</evidence>
<dbReference type="InterPro" id="IPR012347">
    <property type="entry name" value="Ferritin-like"/>
</dbReference>
<feature type="signal peptide" evidence="1">
    <location>
        <begin position="1"/>
        <end position="25"/>
    </location>
</feature>
<gene>
    <name evidence="3" type="ORF">SAE02_43760</name>
</gene>
<comment type="caution">
    <text evidence="3">The sequence shown here is derived from an EMBL/GenBank/DDBJ whole genome shotgun (WGS) entry which is preliminary data.</text>
</comment>
<dbReference type="AlphaFoldDB" id="A0A512DUT1"/>
<keyword evidence="4" id="KW-1185">Reference proteome</keyword>
<evidence type="ECO:0000259" key="2">
    <source>
        <dbReference type="Pfam" id="PF03713"/>
    </source>
</evidence>
<dbReference type="RefSeq" id="WP_044429577.1">
    <property type="nucleotide sequence ID" value="NZ_BJYZ01000020.1"/>
</dbReference>
<protein>
    <recommendedName>
        <fullName evidence="2">DUF305 domain-containing protein</fullName>
    </recommendedName>
</protein>
<dbReference type="OrthoDB" id="517560at2"/>
<dbReference type="Gene3D" id="1.20.1260.10">
    <property type="match status" value="1"/>
</dbReference>
<dbReference type="EMBL" id="BJYZ01000020">
    <property type="protein sequence ID" value="GEO40228.1"/>
    <property type="molecule type" value="Genomic_DNA"/>
</dbReference>
<name>A0A512DUT1_9PROT</name>
<sequence>MKPLASIPVLAALLGCTVLAGPAFAQQAPAMDHSAHEMPASGNPVIDEFRMANEKMHKDMGVALSGDADRDFALSMIPHHQGAIEMARIALKHGKDPEIRKLAEDVVSAQEGEIAQLKEWLARHPK</sequence>
<dbReference type="Pfam" id="PF03713">
    <property type="entry name" value="DUF305"/>
    <property type="match status" value="1"/>
</dbReference>
<dbReference type="InterPro" id="IPR005183">
    <property type="entry name" value="DUF305_CopM-like"/>
</dbReference>
<organism evidence="3 4">
    <name type="scientific">Skermanella aerolata</name>
    <dbReference type="NCBI Taxonomy" id="393310"/>
    <lineage>
        <taxon>Bacteria</taxon>
        <taxon>Pseudomonadati</taxon>
        <taxon>Pseudomonadota</taxon>
        <taxon>Alphaproteobacteria</taxon>
        <taxon>Rhodospirillales</taxon>
        <taxon>Azospirillaceae</taxon>
        <taxon>Skermanella</taxon>
    </lineage>
</organism>
<evidence type="ECO:0000313" key="3">
    <source>
        <dbReference type="EMBL" id="GEO40228.1"/>
    </source>
</evidence>
<reference evidence="3 4" key="1">
    <citation type="submission" date="2019-07" db="EMBL/GenBank/DDBJ databases">
        <title>Whole genome shotgun sequence of Skermanella aerolata NBRC 106429.</title>
        <authorList>
            <person name="Hosoyama A."/>
            <person name="Uohara A."/>
            <person name="Ohji S."/>
            <person name="Ichikawa N."/>
        </authorList>
    </citation>
    <scope>NUCLEOTIDE SEQUENCE [LARGE SCALE GENOMIC DNA]</scope>
    <source>
        <strain evidence="3 4">NBRC 106429</strain>
    </source>
</reference>
<keyword evidence="1" id="KW-0732">Signal</keyword>
<dbReference type="PROSITE" id="PS51257">
    <property type="entry name" value="PROKAR_LIPOPROTEIN"/>
    <property type="match status" value="1"/>
</dbReference>
<dbReference type="Proteomes" id="UP000321523">
    <property type="component" value="Unassembled WGS sequence"/>
</dbReference>